<dbReference type="InterPro" id="IPR005107">
    <property type="entry name" value="CO_DH_flav_C"/>
</dbReference>
<dbReference type="Pfam" id="PF03450">
    <property type="entry name" value="CO_deh_flav_C"/>
    <property type="match status" value="1"/>
</dbReference>
<keyword evidence="1" id="KW-0285">Flavoprotein</keyword>
<dbReference type="InterPro" id="IPR051312">
    <property type="entry name" value="Diverse_Substr_Oxidored"/>
</dbReference>
<dbReference type="InterPro" id="IPR002346">
    <property type="entry name" value="Mopterin_DH_FAD-bd"/>
</dbReference>
<dbReference type="Pfam" id="PF00941">
    <property type="entry name" value="FAD_binding_5"/>
    <property type="match status" value="1"/>
</dbReference>
<accession>A0ABT8A3V8</accession>
<dbReference type="InterPro" id="IPR016169">
    <property type="entry name" value="FAD-bd_PCMH_sub2"/>
</dbReference>
<feature type="domain" description="FAD-binding PCMH-type" evidence="4">
    <location>
        <begin position="1"/>
        <end position="177"/>
    </location>
</feature>
<dbReference type="Proteomes" id="UP001529369">
    <property type="component" value="Unassembled WGS sequence"/>
</dbReference>
<dbReference type="Gene3D" id="3.30.43.10">
    <property type="entry name" value="Uridine Diphospho-n-acetylenolpyruvylglucosamine Reductase, domain 2"/>
    <property type="match status" value="1"/>
</dbReference>
<keyword evidence="3" id="KW-0560">Oxidoreductase</keyword>
<dbReference type="Gene3D" id="3.30.390.50">
    <property type="entry name" value="CO dehydrogenase flavoprotein, C-terminal domain"/>
    <property type="match status" value="1"/>
</dbReference>
<proteinExistence type="predicted"/>
<dbReference type="RefSeq" id="WP_290315836.1">
    <property type="nucleotide sequence ID" value="NZ_JAUFPN010000059.1"/>
</dbReference>
<evidence type="ECO:0000256" key="3">
    <source>
        <dbReference type="ARBA" id="ARBA00023002"/>
    </source>
</evidence>
<keyword evidence="2" id="KW-0274">FAD</keyword>
<comment type="caution">
    <text evidence="5">The sequence shown here is derived from an EMBL/GenBank/DDBJ whole genome shotgun (WGS) entry which is preliminary data.</text>
</comment>
<dbReference type="InterPro" id="IPR036318">
    <property type="entry name" value="FAD-bd_PCMH-like_sf"/>
</dbReference>
<organism evidence="5 6">
    <name type="scientific">Paeniroseomonas aquatica</name>
    <dbReference type="NCBI Taxonomy" id="373043"/>
    <lineage>
        <taxon>Bacteria</taxon>
        <taxon>Pseudomonadati</taxon>
        <taxon>Pseudomonadota</taxon>
        <taxon>Alphaproteobacteria</taxon>
        <taxon>Acetobacterales</taxon>
        <taxon>Acetobacteraceae</taxon>
        <taxon>Paeniroseomonas</taxon>
    </lineage>
</organism>
<reference evidence="6" key="1">
    <citation type="journal article" date="2019" name="Int. J. Syst. Evol. Microbiol.">
        <title>The Global Catalogue of Microorganisms (GCM) 10K type strain sequencing project: providing services to taxonomists for standard genome sequencing and annotation.</title>
        <authorList>
            <consortium name="The Broad Institute Genomics Platform"/>
            <consortium name="The Broad Institute Genome Sequencing Center for Infectious Disease"/>
            <person name="Wu L."/>
            <person name="Ma J."/>
        </authorList>
    </citation>
    <scope>NUCLEOTIDE SEQUENCE [LARGE SCALE GENOMIC DNA]</scope>
    <source>
        <strain evidence="6">CECT 7131</strain>
    </source>
</reference>
<sequence>MTAYHRPGTLAEALALLAAAPAPPLLLAGGTDVYPARAGAAAWGRAPDARAVLDLSAIAGLASIEDRGDHHRIGAGVTWAGLRDAALPAWFDGLRAAAGKVGGAQVQNRGTLLGNLCNASPAADGVPPLLALDATVELAGVRGVRRLSLGAFILGNRRTALAADELAVALLVPKASAEAVAGFEKLGARAYLVISIVMVAAVLEAPGGRIARARLAVGACSEVAQRLPALEAALEGVAPAEAAQVVQPAHLAGLAPIGDVRATADYRQEAAVVLLRRLLARLAAPLRVAA</sequence>
<dbReference type="PROSITE" id="PS51387">
    <property type="entry name" value="FAD_PCMH"/>
    <property type="match status" value="1"/>
</dbReference>
<dbReference type="SMART" id="SM01092">
    <property type="entry name" value="CO_deh_flav_C"/>
    <property type="match status" value="1"/>
</dbReference>
<dbReference type="InterPro" id="IPR036683">
    <property type="entry name" value="CO_DH_flav_C_dom_sf"/>
</dbReference>
<evidence type="ECO:0000313" key="5">
    <source>
        <dbReference type="EMBL" id="MDN3564046.1"/>
    </source>
</evidence>
<evidence type="ECO:0000259" key="4">
    <source>
        <dbReference type="PROSITE" id="PS51387"/>
    </source>
</evidence>
<evidence type="ECO:0000313" key="6">
    <source>
        <dbReference type="Proteomes" id="UP001529369"/>
    </source>
</evidence>
<dbReference type="Gene3D" id="3.30.465.10">
    <property type="match status" value="1"/>
</dbReference>
<dbReference type="InterPro" id="IPR016166">
    <property type="entry name" value="FAD-bd_PCMH"/>
</dbReference>
<name>A0ABT8A3V8_9PROT</name>
<dbReference type="EMBL" id="JAUFPN010000059">
    <property type="protein sequence ID" value="MDN3564046.1"/>
    <property type="molecule type" value="Genomic_DNA"/>
</dbReference>
<evidence type="ECO:0000256" key="1">
    <source>
        <dbReference type="ARBA" id="ARBA00022630"/>
    </source>
</evidence>
<gene>
    <name evidence="5" type="ORF">QWZ14_06600</name>
</gene>
<dbReference type="PANTHER" id="PTHR42659">
    <property type="entry name" value="XANTHINE DEHYDROGENASE SUBUNIT C-RELATED"/>
    <property type="match status" value="1"/>
</dbReference>
<evidence type="ECO:0000256" key="2">
    <source>
        <dbReference type="ARBA" id="ARBA00022827"/>
    </source>
</evidence>
<keyword evidence="6" id="KW-1185">Reference proteome</keyword>
<dbReference type="SUPFAM" id="SSF55447">
    <property type="entry name" value="CO dehydrogenase flavoprotein C-terminal domain-like"/>
    <property type="match status" value="1"/>
</dbReference>
<dbReference type="InterPro" id="IPR016167">
    <property type="entry name" value="FAD-bd_PCMH_sub1"/>
</dbReference>
<dbReference type="PANTHER" id="PTHR42659:SF2">
    <property type="entry name" value="XANTHINE DEHYDROGENASE SUBUNIT C-RELATED"/>
    <property type="match status" value="1"/>
</dbReference>
<protein>
    <submittedName>
        <fullName evidence="5">FAD binding domain-containing protein</fullName>
    </submittedName>
</protein>
<dbReference type="SUPFAM" id="SSF56176">
    <property type="entry name" value="FAD-binding/transporter-associated domain-like"/>
    <property type="match status" value="1"/>
</dbReference>